<gene>
    <name evidence="1" type="ORF">E6K81_07195</name>
</gene>
<reference evidence="1 2" key="1">
    <citation type="journal article" date="2019" name="Nat. Microbiol.">
        <title>Mediterranean grassland soil C-N compound turnover is dependent on rainfall and depth, and is mediated by genomically divergent microorganisms.</title>
        <authorList>
            <person name="Diamond S."/>
            <person name="Andeer P.F."/>
            <person name="Li Z."/>
            <person name="Crits-Christoph A."/>
            <person name="Burstein D."/>
            <person name="Anantharaman K."/>
            <person name="Lane K.R."/>
            <person name="Thomas B.C."/>
            <person name="Pan C."/>
            <person name="Northen T.R."/>
            <person name="Banfield J.F."/>
        </authorList>
    </citation>
    <scope>NUCLEOTIDE SEQUENCE [LARGE SCALE GENOMIC DNA]</scope>
    <source>
        <strain evidence="1">WS_11</strain>
    </source>
</reference>
<protein>
    <submittedName>
        <fullName evidence="1">Uncharacterized protein</fullName>
    </submittedName>
</protein>
<name>A0A538U9F4_UNCEI</name>
<proteinExistence type="predicted"/>
<organism evidence="1 2">
    <name type="scientific">Eiseniibacteriota bacterium</name>
    <dbReference type="NCBI Taxonomy" id="2212470"/>
    <lineage>
        <taxon>Bacteria</taxon>
        <taxon>Candidatus Eiseniibacteriota</taxon>
    </lineage>
</organism>
<evidence type="ECO:0000313" key="2">
    <source>
        <dbReference type="Proteomes" id="UP000319771"/>
    </source>
</evidence>
<dbReference type="AlphaFoldDB" id="A0A538U9F4"/>
<dbReference type="EMBL" id="VBPB01000105">
    <property type="protein sequence ID" value="TMQ72518.1"/>
    <property type="molecule type" value="Genomic_DNA"/>
</dbReference>
<sequence length="73" mass="7965">MFLIMRPFMSSELAWPTMTTSIPGTAAARSSLSTLPNWESRTVTVAPFFFISRSTRFAAVLGSSTRSESCEGP</sequence>
<accession>A0A538U9F4</accession>
<dbReference type="Proteomes" id="UP000319771">
    <property type="component" value="Unassembled WGS sequence"/>
</dbReference>
<evidence type="ECO:0000313" key="1">
    <source>
        <dbReference type="EMBL" id="TMQ72518.1"/>
    </source>
</evidence>
<comment type="caution">
    <text evidence="1">The sequence shown here is derived from an EMBL/GenBank/DDBJ whole genome shotgun (WGS) entry which is preliminary data.</text>
</comment>